<evidence type="ECO:0000256" key="1">
    <source>
        <dbReference type="ARBA" id="ARBA00005964"/>
    </source>
</evidence>
<evidence type="ECO:0000259" key="4">
    <source>
        <dbReference type="Pfam" id="PF00135"/>
    </source>
</evidence>
<dbReference type="InterPro" id="IPR019819">
    <property type="entry name" value="Carboxylesterase_B_CS"/>
</dbReference>
<dbReference type="InterPro" id="IPR029058">
    <property type="entry name" value="AB_hydrolase_fold"/>
</dbReference>
<dbReference type="EMBL" id="MEHD01000036">
    <property type="protein sequence ID" value="ODR50090.1"/>
    <property type="molecule type" value="Genomic_DNA"/>
</dbReference>
<dbReference type="InterPro" id="IPR019826">
    <property type="entry name" value="Carboxylesterase_B_AS"/>
</dbReference>
<dbReference type="InterPro" id="IPR050309">
    <property type="entry name" value="Type-B_Carboxylest/Lipase"/>
</dbReference>
<reference evidence="6 7" key="2">
    <citation type="submission" date="2016-08" db="EMBL/GenBank/DDBJ databases">
        <authorList>
            <person name="Seilhamer J.J."/>
        </authorList>
    </citation>
    <scope>NUCLEOTIDE SEQUENCE [LARGE SCALE GENOMIC DNA]</scope>
    <source>
        <strain evidence="6 7">NML150140-1</strain>
    </source>
</reference>
<evidence type="ECO:0000256" key="3">
    <source>
        <dbReference type="RuleBase" id="RU361235"/>
    </source>
</evidence>
<dbReference type="RefSeq" id="WP_069410649.1">
    <property type="nucleotide sequence ID" value="NZ_DBFYTW010000276.1"/>
</dbReference>
<dbReference type="AlphaFoldDB" id="A0A1E3UR20"/>
<evidence type="ECO:0000256" key="2">
    <source>
        <dbReference type="ARBA" id="ARBA00022801"/>
    </source>
</evidence>
<dbReference type="InterPro" id="IPR002018">
    <property type="entry name" value="CarbesteraseB"/>
</dbReference>
<sequence>MLRKVQVKNGVLQGLVGKDPRITVFRGVPYAKPPVGELRWRAPQPAEDWEGIRKCYEYGDMPMMRIHPGTGNDFYTKELHPTSADYGMSEDCLYLNIFSPAAAEDENLSVFCYIHGGGLQDGYSYEVEFDPERVARRGVIVVMIGYRLGLFGFLAHPEITARTPEGEVISNFGFQDQSLALHWVHENIRAFGGNPDHIVICGQSAGAGSVQAQLCSPFNEGIIAGAICQSGISMAFADEEKPFGAAMPLREAEIHGEDFFRQAGIENLAQAQEMDASVLMGKLREISSDWRFGFGQCIDGRFVKESVWDSYYNDRLPDVPMIIGVCWGETQGGMFGGNSFTYEDFCEWAKLFGDREEEFIRIAGVSNDEEAEALTKTDAQNMLLSNSRGFCELRSSMGKKVYYYIFDHDIPGDDAGSFHGSDLWFMFDSLGNSWRPFEGKHYDLARQVTSYWTNFVKYGDPNGVDYNGNPLPKWEPYRKEHKAVMKFRDTAVPEILGECPVLDFRLAFGKEVFGDK</sequence>
<accession>A0A1E3UR20</accession>
<feature type="domain" description="Carboxylesterase type B" evidence="4">
    <location>
        <begin position="4"/>
        <end position="330"/>
    </location>
</feature>
<dbReference type="PROSITE" id="PS00122">
    <property type="entry name" value="CARBOXYLESTERASE_B_1"/>
    <property type="match status" value="1"/>
</dbReference>
<evidence type="ECO:0000313" key="7">
    <source>
        <dbReference type="Proteomes" id="UP000094271"/>
    </source>
</evidence>
<evidence type="ECO:0000313" key="5">
    <source>
        <dbReference type="EMBL" id="ODR50090.1"/>
    </source>
</evidence>
<dbReference type="OrthoDB" id="9775851at2"/>
<comment type="caution">
    <text evidence="6">The sequence shown here is derived from an EMBL/GenBank/DDBJ whole genome shotgun (WGS) entry which is preliminary data.</text>
</comment>
<reference evidence="5 8" key="1">
    <citation type="submission" date="2016-08" db="EMBL/GenBank/DDBJ databases">
        <title>Characterization of Isolates of Eisenbergiella tayi Derived from Blood Cultures, Using Whole Genome Sequencing.</title>
        <authorList>
            <person name="Bernier A.-M."/>
            <person name="Burdz T."/>
            <person name="Wiebe D."/>
            <person name="Bernard K."/>
        </authorList>
    </citation>
    <scope>NUCLEOTIDE SEQUENCE [LARGE SCALE GENOMIC DNA]</scope>
    <source>
        <strain evidence="5 8">NML120146</strain>
    </source>
</reference>
<dbReference type="GO" id="GO:0016787">
    <property type="term" value="F:hydrolase activity"/>
    <property type="evidence" value="ECO:0007669"/>
    <property type="project" value="UniProtKB-KW"/>
</dbReference>
<dbReference type="Pfam" id="PF00135">
    <property type="entry name" value="COesterase"/>
    <property type="match status" value="2"/>
</dbReference>
<comment type="similarity">
    <text evidence="1 3">Belongs to the type-B carboxylesterase/lipase family.</text>
</comment>
<dbReference type="PROSITE" id="PS00941">
    <property type="entry name" value="CARBOXYLESTERASE_B_2"/>
    <property type="match status" value="1"/>
</dbReference>
<organism evidence="6 7">
    <name type="scientific">Eisenbergiella tayi</name>
    <dbReference type="NCBI Taxonomy" id="1432052"/>
    <lineage>
        <taxon>Bacteria</taxon>
        <taxon>Bacillati</taxon>
        <taxon>Bacillota</taxon>
        <taxon>Clostridia</taxon>
        <taxon>Lachnospirales</taxon>
        <taxon>Lachnospiraceae</taxon>
        <taxon>Eisenbergiella</taxon>
    </lineage>
</organism>
<feature type="domain" description="Carboxylesterase type B" evidence="4">
    <location>
        <begin position="386"/>
        <end position="490"/>
    </location>
</feature>
<dbReference type="Proteomes" id="UP000094271">
    <property type="component" value="Unassembled WGS sequence"/>
</dbReference>
<dbReference type="PANTHER" id="PTHR11559">
    <property type="entry name" value="CARBOXYLESTERASE"/>
    <property type="match status" value="1"/>
</dbReference>
<dbReference type="SUPFAM" id="SSF53474">
    <property type="entry name" value="alpha/beta-Hydrolases"/>
    <property type="match status" value="1"/>
</dbReference>
<proteinExistence type="inferred from homology"/>
<dbReference type="Proteomes" id="UP000094869">
    <property type="component" value="Unassembled WGS sequence"/>
</dbReference>
<dbReference type="ESTHER" id="9firm-a0a174kvd6">
    <property type="family name" value="Carb_B_Bacteria"/>
</dbReference>
<gene>
    <name evidence="6" type="ORF">BEI59_04850</name>
    <name evidence="5" type="ORF">BEI63_23625</name>
</gene>
<name>A0A1E3UR20_9FIRM</name>
<evidence type="ECO:0000313" key="6">
    <source>
        <dbReference type="EMBL" id="ODR55234.1"/>
    </source>
</evidence>
<evidence type="ECO:0000313" key="8">
    <source>
        <dbReference type="Proteomes" id="UP000094869"/>
    </source>
</evidence>
<dbReference type="EC" id="3.1.1.-" evidence="3"/>
<keyword evidence="8" id="KW-1185">Reference proteome</keyword>
<dbReference type="Gene3D" id="3.40.50.1820">
    <property type="entry name" value="alpha/beta hydrolase"/>
    <property type="match status" value="1"/>
</dbReference>
<dbReference type="EMBL" id="MEHA01000002">
    <property type="protein sequence ID" value="ODR55234.1"/>
    <property type="molecule type" value="Genomic_DNA"/>
</dbReference>
<keyword evidence="2 3" id="KW-0378">Hydrolase</keyword>
<protein>
    <recommendedName>
        <fullName evidence="3">Carboxylic ester hydrolase</fullName>
        <ecNumber evidence="3">3.1.1.-</ecNumber>
    </recommendedName>
</protein>